<evidence type="ECO:0000256" key="1">
    <source>
        <dbReference type="SAM" id="MobiDB-lite"/>
    </source>
</evidence>
<accession>A0ABS9XL94</accession>
<dbReference type="Pfam" id="PF01381">
    <property type="entry name" value="HTH_3"/>
    <property type="match status" value="1"/>
</dbReference>
<feature type="region of interest" description="Disordered" evidence="1">
    <location>
        <begin position="69"/>
        <end position="93"/>
    </location>
</feature>
<dbReference type="Gene3D" id="1.10.260.40">
    <property type="entry name" value="lambda repressor-like DNA-binding domains"/>
    <property type="match status" value="1"/>
</dbReference>
<proteinExistence type="predicted"/>
<dbReference type="Gene3D" id="3.40.50.300">
    <property type="entry name" value="P-loop containing nucleotide triphosphate hydrolases"/>
    <property type="match status" value="1"/>
</dbReference>
<dbReference type="CDD" id="cd00093">
    <property type="entry name" value="HTH_XRE"/>
    <property type="match status" value="1"/>
</dbReference>
<feature type="domain" description="HTH cro/C1-type" evidence="2">
    <location>
        <begin position="14"/>
        <end position="69"/>
    </location>
</feature>
<dbReference type="SMART" id="SM00530">
    <property type="entry name" value="HTH_XRE"/>
    <property type="match status" value="1"/>
</dbReference>
<protein>
    <submittedName>
        <fullName evidence="3">Helix-turn-helix domain-containing protein</fullName>
    </submittedName>
</protein>
<dbReference type="PRINTS" id="PR00364">
    <property type="entry name" value="DISEASERSIST"/>
</dbReference>
<evidence type="ECO:0000259" key="2">
    <source>
        <dbReference type="PROSITE" id="PS50943"/>
    </source>
</evidence>
<keyword evidence="4" id="KW-1185">Reference proteome</keyword>
<reference evidence="3" key="1">
    <citation type="submission" date="2022-03" db="EMBL/GenBank/DDBJ databases">
        <title>Streptomyces 7R015 and 7R016 isolated from Barleria lupulina in Thailand.</title>
        <authorList>
            <person name="Kanchanasin P."/>
            <person name="Phongsopitanun W."/>
            <person name="Tanasupawat S."/>
        </authorList>
    </citation>
    <scope>NUCLEOTIDE SEQUENCE</scope>
    <source>
        <strain evidence="3">7R016</strain>
    </source>
</reference>
<dbReference type="EMBL" id="JALDAX010000009">
    <property type="protein sequence ID" value="MCI3242844.1"/>
    <property type="molecule type" value="Genomic_DNA"/>
</dbReference>
<dbReference type="SUPFAM" id="SSF47413">
    <property type="entry name" value="lambda repressor-like DNA-binding domains"/>
    <property type="match status" value="1"/>
</dbReference>
<dbReference type="Pfam" id="PF13401">
    <property type="entry name" value="AAA_22"/>
    <property type="match status" value="1"/>
</dbReference>
<dbReference type="SMART" id="SM00382">
    <property type="entry name" value="AAA"/>
    <property type="match status" value="1"/>
</dbReference>
<evidence type="ECO:0000313" key="4">
    <source>
        <dbReference type="Proteomes" id="UP001165270"/>
    </source>
</evidence>
<dbReference type="InterPro" id="IPR001387">
    <property type="entry name" value="Cro/C1-type_HTH"/>
</dbReference>
<dbReference type="InterPro" id="IPR049945">
    <property type="entry name" value="AAA_22"/>
</dbReference>
<comment type="caution">
    <text evidence="3">The sequence shown here is derived from an EMBL/GenBank/DDBJ whole genome shotgun (WGS) entry which is preliminary data.</text>
</comment>
<dbReference type="InterPro" id="IPR003593">
    <property type="entry name" value="AAA+_ATPase"/>
</dbReference>
<sequence>MTHTSSTATLAEALVTAREAACLTQEDLAERSGVSVRAIRNLETGHTARPRKQSLVLIARALGLPPGEVGRLMRRSHPEGRREPAAPAPAELPAAPRHRLAGRQAHIDALRAHLSATDRNDLGTPAVVVGPPGAGKTALVLEAARGVRERFPDGQVFVDAHPGAAAEPFTPDELVRRVLRSLGAAQVADHPEEAGAQVRDALSRRRVLVVLDNVDNEGQVRPLLVDGARSAVLVAARRELPALTAQFRRPVDVLTEWDAFQVLEDLLGPARTRAERTSAVSILRSCARLPLALHIAGLWLAARPHRSLHDLADRLAYEQDRLRFLHIGDLSLQASVAAYYRCLPAPVRTALRRLKTVSGDFGVDDVVTHVTSSRGLAADLLDELVDRQMVHVVHSADPGTDGQTRYRIHEAVRQYVAYCPPDSWHIHGTPGRVWLPQQAGGPRVVRRGLA</sequence>
<dbReference type="InterPro" id="IPR010982">
    <property type="entry name" value="Lambda_DNA-bd_dom_sf"/>
</dbReference>
<dbReference type="Proteomes" id="UP001165270">
    <property type="component" value="Unassembled WGS sequence"/>
</dbReference>
<name>A0ABS9XL94_9ACTN</name>
<dbReference type="RefSeq" id="WP_242711245.1">
    <property type="nucleotide sequence ID" value="NZ_JALDAX010000009.1"/>
</dbReference>
<dbReference type="PANTHER" id="PTHR47691">
    <property type="entry name" value="REGULATOR-RELATED"/>
    <property type="match status" value="1"/>
</dbReference>
<dbReference type="PANTHER" id="PTHR47691:SF3">
    <property type="entry name" value="HTH-TYPE TRANSCRIPTIONAL REGULATOR RV0890C-RELATED"/>
    <property type="match status" value="1"/>
</dbReference>
<gene>
    <name evidence="3" type="ORF">MQN93_24270</name>
</gene>
<dbReference type="PROSITE" id="PS50943">
    <property type="entry name" value="HTH_CROC1"/>
    <property type="match status" value="1"/>
</dbReference>
<evidence type="ECO:0000313" key="3">
    <source>
        <dbReference type="EMBL" id="MCI3242844.1"/>
    </source>
</evidence>
<organism evidence="3 4">
    <name type="scientific">Streptomyces spinosisporus</name>
    <dbReference type="NCBI Taxonomy" id="2927582"/>
    <lineage>
        <taxon>Bacteria</taxon>
        <taxon>Bacillati</taxon>
        <taxon>Actinomycetota</taxon>
        <taxon>Actinomycetes</taxon>
        <taxon>Kitasatosporales</taxon>
        <taxon>Streptomycetaceae</taxon>
        <taxon>Streptomyces</taxon>
    </lineage>
</organism>
<dbReference type="InterPro" id="IPR027417">
    <property type="entry name" value="P-loop_NTPase"/>
</dbReference>
<dbReference type="SUPFAM" id="SSF52540">
    <property type="entry name" value="P-loop containing nucleoside triphosphate hydrolases"/>
    <property type="match status" value="1"/>
</dbReference>